<keyword evidence="4" id="KW-1185">Reference proteome</keyword>
<evidence type="ECO:0000313" key="3">
    <source>
        <dbReference type="EMBL" id="KAL2641762.1"/>
    </source>
</evidence>
<name>A0ABD1Z5Z3_9MARC</name>
<reference evidence="3 4" key="1">
    <citation type="submission" date="2024-09" db="EMBL/GenBank/DDBJ databases">
        <title>Chromosome-scale assembly of Riccia fluitans.</title>
        <authorList>
            <person name="Paukszto L."/>
            <person name="Sawicki J."/>
            <person name="Karawczyk K."/>
            <person name="Piernik-Szablinska J."/>
            <person name="Szczecinska M."/>
            <person name="Mazdziarz M."/>
        </authorList>
    </citation>
    <scope>NUCLEOTIDE SEQUENCE [LARGE SCALE GENOMIC DNA]</scope>
    <source>
        <strain evidence="3">Rf_01</strain>
        <tissue evidence="3">Aerial parts of the thallus</tissue>
    </source>
</reference>
<dbReference type="InterPro" id="IPR013083">
    <property type="entry name" value="Znf_RING/FYVE/PHD"/>
</dbReference>
<dbReference type="Pfam" id="PF04564">
    <property type="entry name" value="U-box"/>
    <property type="match status" value="1"/>
</dbReference>
<dbReference type="InterPro" id="IPR003613">
    <property type="entry name" value="Ubox_domain"/>
</dbReference>
<feature type="domain" description="U-box" evidence="2">
    <location>
        <begin position="308"/>
        <end position="350"/>
    </location>
</feature>
<proteinExistence type="predicted"/>
<organism evidence="3 4">
    <name type="scientific">Riccia fluitans</name>
    <dbReference type="NCBI Taxonomy" id="41844"/>
    <lineage>
        <taxon>Eukaryota</taxon>
        <taxon>Viridiplantae</taxon>
        <taxon>Streptophyta</taxon>
        <taxon>Embryophyta</taxon>
        <taxon>Marchantiophyta</taxon>
        <taxon>Marchantiopsida</taxon>
        <taxon>Marchantiidae</taxon>
        <taxon>Marchantiales</taxon>
        <taxon>Ricciaceae</taxon>
        <taxon>Riccia</taxon>
    </lineage>
</organism>
<dbReference type="SUPFAM" id="SSF57850">
    <property type="entry name" value="RING/U-box"/>
    <property type="match status" value="1"/>
</dbReference>
<evidence type="ECO:0000256" key="1">
    <source>
        <dbReference type="ARBA" id="ARBA00004906"/>
    </source>
</evidence>
<dbReference type="EMBL" id="JBHFFA010000002">
    <property type="protein sequence ID" value="KAL2641762.1"/>
    <property type="molecule type" value="Genomic_DNA"/>
</dbReference>
<evidence type="ECO:0000313" key="4">
    <source>
        <dbReference type="Proteomes" id="UP001605036"/>
    </source>
</evidence>
<gene>
    <name evidence="3" type="ORF">R1flu_009349</name>
</gene>
<protein>
    <recommendedName>
        <fullName evidence="2">U-box domain-containing protein</fullName>
    </recommendedName>
</protein>
<dbReference type="Gene3D" id="3.30.40.10">
    <property type="entry name" value="Zinc/RING finger domain, C3HC4 (zinc finger)"/>
    <property type="match status" value="1"/>
</dbReference>
<comment type="pathway">
    <text evidence="1">Protein modification; protein ubiquitination.</text>
</comment>
<dbReference type="AlphaFoldDB" id="A0ABD1Z5Z3"/>
<sequence>MALVSFSKLTSLLRKFVGKPLHCSVRLWRQAIRNRNSRIEPGVIGQSLVLTRIRSGGLVEPVGATVLTAQSLLQTVTRAITWWNQTVNDEVAEELSLFAKNLKHNIVVLSWRKVAKNTTSIYAIEALQKDLQQGQRDAERILMENVVESLWNAEQTFSELLRLHHRVITSFQIYLLFTIMDVALDLKNMQRFEAAMVRVQSDIAKAYSATNPYMRKELKAQMRKDIRDMFILLLLETTLHGQSIEEVISIIKGNELEAQTDDLEKIFSDLVAAAYEKDSLGWKADKKLVEEVSTLGHDESTSDGLKWYHDPVTWEIMSDPVKASDRRTYDRWTLIHHAREMQLSPFDKTPRLQIVFDDIDVRSRLFQKFPEQEQIFYQLRHKYRQEALEKANDNYCDQSEVLVMLDHVLAWSENDEECLEKRKEILMRMKMVEEMGIDIPTCSSAAAGRDGHLHRARALWRSQSSTKPVDWLLCGLLRRRAASETSTPEDVVYDTTFYGALGE</sequence>
<evidence type="ECO:0000259" key="2">
    <source>
        <dbReference type="Pfam" id="PF04564"/>
    </source>
</evidence>
<comment type="caution">
    <text evidence="3">The sequence shown here is derived from an EMBL/GenBank/DDBJ whole genome shotgun (WGS) entry which is preliminary data.</text>
</comment>
<dbReference type="Proteomes" id="UP001605036">
    <property type="component" value="Unassembled WGS sequence"/>
</dbReference>
<accession>A0ABD1Z5Z3</accession>